<evidence type="ECO:0000313" key="2">
    <source>
        <dbReference type="EMBL" id="VFT78678.1"/>
    </source>
</evidence>
<keyword evidence="3" id="KW-1185">Reference proteome</keyword>
<evidence type="ECO:0000313" key="3">
    <source>
        <dbReference type="Proteomes" id="UP000332933"/>
    </source>
</evidence>
<reference evidence="2 3" key="1">
    <citation type="submission" date="2019-03" db="EMBL/GenBank/DDBJ databases">
        <authorList>
            <person name="Gaulin E."/>
            <person name="Dumas B."/>
        </authorList>
    </citation>
    <scope>NUCLEOTIDE SEQUENCE [LARGE SCALE GENOMIC DNA]</scope>
    <source>
        <strain evidence="2">CBS 568.67</strain>
    </source>
</reference>
<protein>
    <submittedName>
        <fullName evidence="2">Aste57867_1461 protein</fullName>
    </submittedName>
</protein>
<proteinExistence type="predicted"/>
<evidence type="ECO:0000313" key="1">
    <source>
        <dbReference type="EMBL" id="KAF0718821.1"/>
    </source>
</evidence>
<name>A0A485K8M0_9STRA</name>
<organism evidence="2 3">
    <name type="scientific">Aphanomyces stellatus</name>
    <dbReference type="NCBI Taxonomy" id="120398"/>
    <lineage>
        <taxon>Eukaryota</taxon>
        <taxon>Sar</taxon>
        <taxon>Stramenopiles</taxon>
        <taxon>Oomycota</taxon>
        <taxon>Saprolegniomycetes</taxon>
        <taxon>Saprolegniales</taxon>
        <taxon>Verrucalvaceae</taxon>
        <taxon>Aphanomyces</taxon>
    </lineage>
</organism>
<dbReference type="EMBL" id="VJMH01000117">
    <property type="protein sequence ID" value="KAF0718821.1"/>
    <property type="molecule type" value="Genomic_DNA"/>
</dbReference>
<sequence length="218" mass="24130">MAEKTVGVIQETQDTVVETKQDLPQKWLCRRRSSFYHNIQAKKDDNCLVSEKAVKDVVGFNSNKLHGVSASLVKAVKDKNPLAGAKAVFDGLVNGQHLYFYLVDDVTNSVVEADDKYGVYPIKINTKTKQYTKFMATNLPDFQKGYQVLKGANTVAGFFRTLGLPSMSEDMKASVENLLDVNGSSVEDFDVVQEALERAQEDAKGKQVDNARGSALRE</sequence>
<dbReference type="Proteomes" id="UP000332933">
    <property type="component" value="Unassembled WGS sequence"/>
</dbReference>
<dbReference type="EMBL" id="CAADRA010000117">
    <property type="protein sequence ID" value="VFT78678.1"/>
    <property type="molecule type" value="Genomic_DNA"/>
</dbReference>
<gene>
    <name evidence="2" type="primary">Aste57867_1461</name>
    <name evidence="1" type="ORF">As57867_001460</name>
    <name evidence="2" type="ORF">ASTE57867_1461</name>
</gene>
<accession>A0A485K8M0</accession>
<reference evidence="1" key="2">
    <citation type="submission" date="2019-06" db="EMBL/GenBank/DDBJ databases">
        <title>Genomics analysis of Aphanomyces spp. identifies a new class of oomycete effector associated with host adaptation.</title>
        <authorList>
            <person name="Gaulin E."/>
        </authorList>
    </citation>
    <scope>NUCLEOTIDE SEQUENCE</scope>
    <source>
        <strain evidence="1">CBS 578.67</strain>
    </source>
</reference>
<dbReference type="AlphaFoldDB" id="A0A485K8M0"/>